<keyword evidence="4" id="KW-1185">Reference proteome</keyword>
<feature type="domain" description="Protein-glutamine gamma-glutamyltransferase-like C-terminal" evidence="2">
    <location>
        <begin position="129"/>
        <end position="197"/>
    </location>
</feature>
<dbReference type="EMBL" id="JAPFQL010000094">
    <property type="protein sequence ID" value="MDC5698940.1"/>
    <property type="molecule type" value="Genomic_DNA"/>
</dbReference>
<dbReference type="Proteomes" id="UP001150259">
    <property type="component" value="Unassembled WGS sequence"/>
</dbReference>
<reference evidence="3 4" key="1">
    <citation type="submission" date="2022-11" db="EMBL/GenBank/DDBJ databases">
        <title>Anaerobic phenanthrene biodegradation by a DNRA strain PheN6.</title>
        <authorList>
            <person name="Zhang Z."/>
        </authorList>
    </citation>
    <scope>NUCLEOTIDE SEQUENCE [LARGE SCALE GENOMIC DNA]</scope>
    <source>
        <strain evidence="3 4">PheN6</strain>
    </source>
</reference>
<sequence>MRAWPVSVPVDPSAEEAREWLLRELSQPEYADDRSLLQRVLDWISELIGELMMRGSGELPTWVLPVLLALLAALVGVVLYARLGREVGPGEGRAGGVLDEPHLDADAYRARARTAFEAGAVDDAAADWFRAIAASAAERAIIDDSPGRTAHEVSVALAGLLPDEAAALAGAADHFDAIRYGDVHVDAAVARSIADLDERLRTSRPFLSHAVVD</sequence>
<evidence type="ECO:0000259" key="2">
    <source>
        <dbReference type="Pfam" id="PF13559"/>
    </source>
</evidence>
<keyword evidence="1" id="KW-0812">Transmembrane</keyword>
<feature type="transmembrane region" description="Helical" evidence="1">
    <location>
        <begin position="62"/>
        <end position="83"/>
    </location>
</feature>
<keyword evidence="1" id="KW-1133">Transmembrane helix</keyword>
<evidence type="ECO:0000313" key="3">
    <source>
        <dbReference type="EMBL" id="MDC5698940.1"/>
    </source>
</evidence>
<organism evidence="3 4">
    <name type="scientific">Intrasporangium calvum</name>
    <dbReference type="NCBI Taxonomy" id="53358"/>
    <lineage>
        <taxon>Bacteria</taxon>
        <taxon>Bacillati</taxon>
        <taxon>Actinomycetota</taxon>
        <taxon>Actinomycetes</taxon>
        <taxon>Micrococcales</taxon>
        <taxon>Intrasporangiaceae</taxon>
        <taxon>Intrasporangium</taxon>
    </lineage>
</organism>
<accession>A0ABT5GM35</accession>
<keyword evidence="1" id="KW-0472">Membrane</keyword>
<proteinExistence type="predicted"/>
<dbReference type="RefSeq" id="WP_272463500.1">
    <property type="nucleotide sequence ID" value="NZ_JAPFQL010000094.1"/>
</dbReference>
<comment type="caution">
    <text evidence="3">The sequence shown here is derived from an EMBL/GenBank/DDBJ whole genome shotgun (WGS) entry which is preliminary data.</text>
</comment>
<dbReference type="InterPro" id="IPR025403">
    <property type="entry name" value="TgpA-like_C"/>
</dbReference>
<evidence type="ECO:0000313" key="4">
    <source>
        <dbReference type="Proteomes" id="UP001150259"/>
    </source>
</evidence>
<evidence type="ECO:0000256" key="1">
    <source>
        <dbReference type="SAM" id="Phobius"/>
    </source>
</evidence>
<name>A0ABT5GM35_9MICO</name>
<dbReference type="Pfam" id="PF13559">
    <property type="entry name" value="DUF4129"/>
    <property type="match status" value="1"/>
</dbReference>
<protein>
    <submittedName>
        <fullName evidence="3">DUF4129 domain-containing protein</fullName>
    </submittedName>
</protein>
<gene>
    <name evidence="3" type="ORF">OO014_16935</name>
</gene>